<feature type="transmembrane region" description="Helical" evidence="1">
    <location>
        <begin position="90"/>
        <end position="107"/>
    </location>
</feature>
<keyword evidence="1" id="KW-0812">Transmembrane</keyword>
<dbReference type="RefSeq" id="WP_063697594.1">
    <property type="nucleotide sequence ID" value="NZ_BBIM01000029.1"/>
</dbReference>
<keyword evidence="3" id="KW-1185">Reference proteome</keyword>
<dbReference type="EMBL" id="CP104778">
    <property type="protein sequence ID" value="WPC20794.1"/>
    <property type="molecule type" value="Genomic_DNA"/>
</dbReference>
<evidence type="ECO:0008006" key="4">
    <source>
        <dbReference type="Google" id="ProtNLM"/>
    </source>
</evidence>
<feature type="transmembrane region" description="Helical" evidence="1">
    <location>
        <begin position="67"/>
        <end position="84"/>
    </location>
</feature>
<feature type="transmembrane region" description="Helical" evidence="1">
    <location>
        <begin position="42"/>
        <end position="60"/>
    </location>
</feature>
<keyword evidence="1" id="KW-1133">Transmembrane helix</keyword>
<reference evidence="3" key="1">
    <citation type="submission" date="2024-06" db="EMBL/GenBank/DDBJ databases">
        <authorList>
            <person name="Chang H.C."/>
            <person name="Mun S.Y."/>
        </authorList>
    </citation>
    <scope>NUCLEOTIDE SEQUENCE [LARGE SCALE GENOMIC DNA]</scope>
    <source>
        <strain evidence="3">KT1</strain>
    </source>
</reference>
<organism evidence="2 3">
    <name type="scientific">Pediococcus inopinatus</name>
    <dbReference type="NCBI Taxonomy" id="114090"/>
    <lineage>
        <taxon>Bacteria</taxon>
        <taxon>Bacillati</taxon>
        <taxon>Bacillota</taxon>
        <taxon>Bacilli</taxon>
        <taxon>Lactobacillales</taxon>
        <taxon>Lactobacillaceae</taxon>
        <taxon>Pediococcus</taxon>
    </lineage>
</organism>
<keyword evidence="1" id="KW-0472">Membrane</keyword>
<accession>A0ABZ0Q311</accession>
<evidence type="ECO:0000313" key="2">
    <source>
        <dbReference type="EMBL" id="WPC20794.1"/>
    </source>
</evidence>
<feature type="transmembrane region" description="Helical" evidence="1">
    <location>
        <begin position="12"/>
        <end position="30"/>
    </location>
</feature>
<sequence length="108" mass="12590">MNKTLGFFVQIKWRYWVSAIVLGVLLPFILHITSASHVFVDLWFLMIINTLAAIILGSLIKANRAHWLLLWLFPIFFLIGAYFFLPKYGYYFVIIYLSTSYIAYGLTS</sequence>
<gene>
    <name evidence="2" type="ORF">N6G96_05665</name>
</gene>
<name>A0ABZ0Q311_9LACO</name>
<protein>
    <recommendedName>
        <fullName evidence="4">Integral membrane protein</fullName>
    </recommendedName>
</protein>
<evidence type="ECO:0000313" key="3">
    <source>
        <dbReference type="Proteomes" id="UP001302696"/>
    </source>
</evidence>
<evidence type="ECO:0000256" key="1">
    <source>
        <dbReference type="SAM" id="Phobius"/>
    </source>
</evidence>
<dbReference type="Proteomes" id="UP001302696">
    <property type="component" value="Chromosome"/>
</dbReference>
<proteinExistence type="predicted"/>